<dbReference type="Proteomes" id="UP000637980">
    <property type="component" value="Unassembled WGS sequence"/>
</dbReference>
<feature type="transmembrane region" description="Helical" evidence="5">
    <location>
        <begin position="269"/>
        <end position="289"/>
    </location>
</feature>
<feature type="transmembrane region" description="Helical" evidence="5">
    <location>
        <begin position="295"/>
        <end position="314"/>
    </location>
</feature>
<gene>
    <name evidence="6" type="ORF">GCM10007094_21930</name>
</gene>
<dbReference type="RefSeq" id="WP_189436796.1">
    <property type="nucleotide sequence ID" value="NZ_BMXE01000003.1"/>
</dbReference>
<name>A0ABQ3EBX0_9HYPH</name>
<dbReference type="InterPro" id="IPR038770">
    <property type="entry name" value="Na+/solute_symporter_sf"/>
</dbReference>
<evidence type="ECO:0000256" key="2">
    <source>
        <dbReference type="ARBA" id="ARBA00022692"/>
    </source>
</evidence>
<evidence type="ECO:0000256" key="3">
    <source>
        <dbReference type="ARBA" id="ARBA00022989"/>
    </source>
</evidence>
<comment type="caution">
    <text evidence="6">The sequence shown here is derived from an EMBL/GenBank/DDBJ whole genome shotgun (WGS) entry which is preliminary data.</text>
</comment>
<feature type="transmembrane region" description="Helical" evidence="5">
    <location>
        <begin position="209"/>
        <end position="228"/>
    </location>
</feature>
<evidence type="ECO:0000256" key="5">
    <source>
        <dbReference type="SAM" id="Phobius"/>
    </source>
</evidence>
<reference evidence="7" key="1">
    <citation type="journal article" date="2019" name="Int. J. Syst. Evol. Microbiol.">
        <title>The Global Catalogue of Microorganisms (GCM) 10K type strain sequencing project: providing services to taxonomists for standard genome sequencing and annotation.</title>
        <authorList>
            <consortium name="The Broad Institute Genomics Platform"/>
            <consortium name="The Broad Institute Genome Sequencing Center for Infectious Disease"/>
            <person name="Wu L."/>
            <person name="Ma J."/>
        </authorList>
    </citation>
    <scope>NUCLEOTIDE SEQUENCE [LARGE SCALE GENOMIC DNA]</scope>
    <source>
        <strain evidence="7">KCTC 12861</strain>
    </source>
</reference>
<dbReference type="EMBL" id="BMXE01000003">
    <property type="protein sequence ID" value="GHB32636.1"/>
    <property type="molecule type" value="Genomic_DNA"/>
</dbReference>
<feature type="transmembrane region" description="Helical" evidence="5">
    <location>
        <begin position="20"/>
        <end position="39"/>
    </location>
</feature>
<evidence type="ECO:0000313" key="6">
    <source>
        <dbReference type="EMBL" id="GHB32636.1"/>
    </source>
</evidence>
<dbReference type="InterPro" id="IPR002657">
    <property type="entry name" value="BilAc:Na_symport/Acr3"/>
</dbReference>
<proteinExistence type="predicted"/>
<feature type="transmembrane region" description="Helical" evidence="5">
    <location>
        <begin position="240"/>
        <end position="262"/>
    </location>
</feature>
<dbReference type="Pfam" id="PF01758">
    <property type="entry name" value="SBF"/>
    <property type="match status" value="1"/>
</dbReference>
<feature type="transmembrane region" description="Helical" evidence="5">
    <location>
        <begin position="110"/>
        <end position="132"/>
    </location>
</feature>
<keyword evidence="2 5" id="KW-0812">Transmembrane</keyword>
<evidence type="ECO:0000313" key="7">
    <source>
        <dbReference type="Proteomes" id="UP000637980"/>
    </source>
</evidence>
<accession>A0ABQ3EBX0</accession>
<keyword evidence="7" id="KW-1185">Reference proteome</keyword>
<feature type="transmembrane region" description="Helical" evidence="5">
    <location>
        <begin position="139"/>
        <end position="163"/>
    </location>
</feature>
<dbReference type="Gene3D" id="1.20.1530.20">
    <property type="match status" value="1"/>
</dbReference>
<comment type="subcellular location">
    <subcellularLocation>
        <location evidence="1">Membrane</location>
        <topology evidence="1">Multi-pass membrane protein</topology>
    </subcellularLocation>
</comment>
<protein>
    <submittedName>
        <fullName evidence="6">Na+-dependent transporter</fullName>
    </submittedName>
</protein>
<organism evidence="6 7">
    <name type="scientific">Pseudovibrio japonicus</name>
    <dbReference type="NCBI Taxonomy" id="366534"/>
    <lineage>
        <taxon>Bacteria</taxon>
        <taxon>Pseudomonadati</taxon>
        <taxon>Pseudomonadota</taxon>
        <taxon>Alphaproteobacteria</taxon>
        <taxon>Hyphomicrobiales</taxon>
        <taxon>Stappiaceae</taxon>
        <taxon>Pseudovibrio</taxon>
    </lineage>
</organism>
<keyword evidence="4 5" id="KW-0472">Membrane</keyword>
<feature type="transmembrane region" description="Helical" evidence="5">
    <location>
        <begin position="84"/>
        <end position="104"/>
    </location>
</feature>
<keyword evidence="3 5" id="KW-1133">Transmembrane helix</keyword>
<evidence type="ECO:0000256" key="4">
    <source>
        <dbReference type="ARBA" id="ARBA00023136"/>
    </source>
</evidence>
<sequence>MPSPTILAGGLQLINALLRFLGRSGANAVAISIFLGLFLPGIAEALRGLLTPAIFVLLTLSFIRVDNAAIAHQLTRPLPAVAAMLWQMLVLPMLATLACLAIGLDQFDLGVLTALFMVSAAPPVMSSPIFIWMFGLNGALALTISALSFIIAPFSTALFAYLLLPENLQISPFSLAANLTLFLLGSAALGRLIYYLLGAKRITEMTDHINGINCIVLFIFAIAAMDGVTDFALAAPFKAAALFIGVFAIAGLQLLVTFLIFYPAGRQTAFIAAYGAGSRNLGLMVAALGGTIPELAWLFFAFAQFPIYLLPWLLKPAAVRVRQTTATR</sequence>
<feature type="transmembrane region" description="Helical" evidence="5">
    <location>
        <begin position="45"/>
        <end position="63"/>
    </location>
</feature>
<feature type="transmembrane region" description="Helical" evidence="5">
    <location>
        <begin position="175"/>
        <end position="197"/>
    </location>
</feature>
<evidence type="ECO:0000256" key="1">
    <source>
        <dbReference type="ARBA" id="ARBA00004141"/>
    </source>
</evidence>